<protein>
    <submittedName>
        <fullName evidence="2">5162_t:CDS:1</fullName>
    </submittedName>
</protein>
<proteinExistence type="predicted"/>
<evidence type="ECO:0000313" key="3">
    <source>
        <dbReference type="Proteomes" id="UP000789342"/>
    </source>
</evidence>
<feature type="non-terminal residue" evidence="2">
    <location>
        <position position="1"/>
    </location>
</feature>
<evidence type="ECO:0000256" key="1">
    <source>
        <dbReference type="SAM" id="MobiDB-lite"/>
    </source>
</evidence>
<dbReference type="Proteomes" id="UP000789342">
    <property type="component" value="Unassembled WGS sequence"/>
</dbReference>
<accession>A0A9N9J1P3</accession>
<feature type="region of interest" description="Disordered" evidence="1">
    <location>
        <begin position="1"/>
        <end position="28"/>
    </location>
</feature>
<sequence length="75" mass="8271">MSEIGSEKSKCTWTPNTTLHNPHNHEELKPESPIINSILDHIGNTPLVRINNITKAEGIECEILAKCEFFNAGGS</sequence>
<evidence type="ECO:0000313" key="2">
    <source>
        <dbReference type="EMBL" id="CAG8757949.1"/>
    </source>
</evidence>
<dbReference type="InterPro" id="IPR036052">
    <property type="entry name" value="TrpB-like_PALP_sf"/>
</dbReference>
<keyword evidence="3" id="KW-1185">Reference proteome</keyword>
<dbReference type="AlphaFoldDB" id="A0A9N9J1P3"/>
<dbReference type="Gene3D" id="3.40.50.1100">
    <property type="match status" value="1"/>
</dbReference>
<reference evidence="2" key="1">
    <citation type="submission" date="2021-06" db="EMBL/GenBank/DDBJ databases">
        <authorList>
            <person name="Kallberg Y."/>
            <person name="Tangrot J."/>
            <person name="Rosling A."/>
        </authorList>
    </citation>
    <scope>NUCLEOTIDE SEQUENCE</scope>
    <source>
        <strain evidence="2">CL551</strain>
    </source>
</reference>
<feature type="compositionally biased region" description="Basic and acidic residues" evidence="1">
    <location>
        <begin position="1"/>
        <end position="10"/>
    </location>
</feature>
<comment type="caution">
    <text evidence="2">The sequence shown here is derived from an EMBL/GenBank/DDBJ whole genome shotgun (WGS) entry which is preliminary data.</text>
</comment>
<organism evidence="2 3">
    <name type="scientific">Acaulospora morrowiae</name>
    <dbReference type="NCBI Taxonomy" id="94023"/>
    <lineage>
        <taxon>Eukaryota</taxon>
        <taxon>Fungi</taxon>
        <taxon>Fungi incertae sedis</taxon>
        <taxon>Mucoromycota</taxon>
        <taxon>Glomeromycotina</taxon>
        <taxon>Glomeromycetes</taxon>
        <taxon>Diversisporales</taxon>
        <taxon>Acaulosporaceae</taxon>
        <taxon>Acaulospora</taxon>
    </lineage>
</organism>
<name>A0A9N9J1P3_9GLOM</name>
<feature type="compositionally biased region" description="Polar residues" evidence="1">
    <location>
        <begin position="11"/>
        <end position="21"/>
    </location>
</feature>
<dbReference type="OrthoDB" id="2346058at2759"/>
<gene>
    <name evidence="2" type="ORF">AMORRO_LOCUS15722</name>
</gene>
<dbReference type="EMBL" id="CAJVPV010039202">
    <property type="protein sequence ID" value="CAG8757949.1"/>
    <property type="molecule type" value="Genomic_DNA"/>
</dbReference>
<dbReference type="SUPFAM" id="SSF53686">
    <property type="entry name" value="Tryptophan synthase beta subunit-like PLP-dependent enzymes"/>
    <property type="match status" value="1"/>
</dbReference>